<dbReference type="PANTHER" id="PTHR47381:SF3">
    <property type="entry name" value="ALPHA_BETA-HYDROLASES SUPERFAMILY PROTEIN"/>
    <property type="match status" value="1"/>
</dbReference>
<evidence type="ECO:0000313" key="2">
    <source>
        <dbReference type="Proteomes" id="UP000027730"/>
    </source>
</evidence>
<reference evidence="1 2" key="1">
    <citation type="journal article" date="2014" name="BMC Genomics">
        <title>Genome sequencing of four Aureobasidium pullulans varieties: biotechnological potential, stress tolerance, and description of new species.</title>
        <authorList>
            <person name="Gostin Ar C."/>
            <person name="Ohm R.A."/>
            <person name="Kogej T."/>
            <person name="Sonjak S."/>
            <person name="Turk M."/>
            <person name="Zajc J."/>
            <person name="Zalar P."/>
            <person name="Grube M."/>
            <person name="Sun H."/>
            <person name="Han J."/>
            <person name="Sharma A."/>
            <person name="Chiniquy J."/>
            <person name="Ngan C.Y."/>
            <person name="Lipzen A."/>
            <person name="Barry K."/>
            <person name="Grigoriev I.V."/>
            <person name="Gunde-Cimerman N."/>
        </authorList>
    </citation>
    <scope>NUCLEOTIDE SEQUENCE [LARGE SCALE GENOMIC DNA]</scope>
    <source>
        <strain evidence="1 2">CBS 147.97</strain>
    </source>
</reference>
<dbReference type="GeneID" id="25414595"/>
<evidence type="ECO:0000313" key="1">
    <source>
        <dbReference type="EMBL" id="KEQ76478.1"/>
    </source>
</evidence>
<dbReference type="PANTHER" id="PTHR47381">
    <property type="entry name" value="ALPHA/BETA-HYDROLASES SUPERFAMILY PROTEIN"/>
    <property type="match status" value="1"/>
</dbReference>
<dbReference type="OrthoDB" id="2152248at2759"/>
<dbReference type="SUPFAM" id="SSF53474">
    <property type="entry name" value="alpha/beta-Hydrolases"/>
    <property type="match status" value="1"/>
</dbReference>
<dbReference type="Gene3D" id="3.40.50.1820">
    <property type="entry name" value="alpha/beta hydrolase"/>
    <property type="match status" value="1"/>
</dbReference>
<sequence length="342" mass="37419">MATPNPLADQASDAAPVSSKTYTIAGVLTTVYGLDELASSAKEVAVLWLLHPRLQVQSIMAPVAAASIRDWNGRSASKSKGLIAVSFDQRNHGTREATPLANESWKQGNPTHAQDMFSIFHGTAQDTSMLIDFLSSYIFPDSSRTITKHLVLGISLGGHSTWQCILHDPRITTAVVVIGCPDYKFLMTDRARKSKLSTWTASEGKDFLGSTDYPNGLCQATDKWDPKSFLVGDKLNPTEEQKKTLQPLIKEKLGGKHILCLSGGKDKLVPYTCSAPFLDWMKSGLDKRDGWFNDQNIVLEDIIDETAGHEYSAKMKVEAVRFISENLAGEGSLKAGTRTSKI</sequence>
<organism evidence="1 2">
    <name type="scientific">Aureobasidium namibiae CBS 147.97</name>
    <dbReference type="NCBI Taxonomy" id="1043004"/>
    <lineage>
        <taxon>Eukaryota</taxon>
        <taxon>Fungi</taxon>
        <taxon>Dikarya</taxon>
        <taxon>Ascomycota</taxon>
        <taxon>Pezizomycotina</taxon>
        <taxon>Dothideomycetes</taxon>
        <taxon>Dothideomycetidae</taxon>
        <taxon>Dothideales</taxon>
        <taxon>Saccotheciaceae</taxon>
        <taxon>Aureobasidium</taxon>
    </lineage>
</organism>
<dbReference type="RefSeq" id="XP_013431137.1">
    <property type="nucleotide sequence ID" value="XM_013575683.1"/>
</dbReference>
<dbReference type="Proteomes" id="UP000027730">
    <property type="component" value="Unassembled WGS sequence"/>
</dbReference>
<proteinExistence type="predicted"/>
<dbReference type="STRING" id="1043004.A0A074WTK3"/>
<protein>
    <recommendedName>
        <fullName evidence="3">Alpha/beta-hydrolase</fullName>
    </recommendedName>
</protein>
<name>A0A074WTK3_9PEZI</name>
<gene>
    <name evidence="1" type="ORF">M436DRAFT_69470</name>
</gene>
<evidence type="ECO:0008006" key="3">
    <source>
        <dbReference type="Google" id="ProtNLM"/>
    </source>
</evidence>
<keyword evidence="2" id="KW-1185">Reference proteome</keyword>
<dbReference type="EMBL" id="KL584703">
    <property type="protein sequence ID" value="KEQ76478.1"/>
    <property type="molecule type" value="Genomic_DNA"/>
</dbReference>
<accession>A0A074WTK3</accession>
<dbReference type="HOGENOM" id="CLU_048444_1_0_1"/>
<dbReference type="InterPro" id="IPR029058">
    <property type="entry name" value="AB_hydrolase_fold"/>
</dbReference>
<dbReference type="AlphaFoldDB" id="A0A074WTK3"/>